<dbReference type="CDD" id="cd18604">
    <property type="entry name" value="ABC_6TM_VMR1_D2_like"/>
    <property type="match status" value="1"/>
</dbReference>
<feature type="transmembrane region" description="Helical" evidence="8">
    <location>
        <begin position="121"/>
        <end position="141"/>
    </location>
</feature>
<dbReference type="InterPro" id="IPR027417">
    <property type="entry name" value="P-loop_NTPase"/>
</dbReference>
<evidence type="ECO:0000256" key="6">
    <source>
        <dbReference type="ARBA" id="ARBA00022989"/>
    </source>
</evidence>
<feature type="transmembrane region" description="Helical" evidence="8">
    <location>
        <begin position="90"/>
        <end position="109"/>
    </location>
</feature>
<dbReference type="GO" id="GO:0016887">
    <property type="term" value="F:ATP hydrolysis activity"/>
    <property type="evidence" value="ECO:0007669"/>
    <property type="project" value="InterPro"/>
</dbReference>
<evidence type="ECO:0000256" key="7">
    <source>
        <dbReference type="ARBA" id="ARBA00023136"/>
    </source>
</evidence>
<dbReference type="SMART" id="SM00382">
    <property type="entry name" value="AAA"/>
    <property type="match status" value="2"/>
</dbReference>
<reference evidence="11 12" key="1">
    <citation type="submission" date="2014-04" db="EMBL/GenBank/DDBJ databases">
        <authorList>
            <consortium name="DOE Joint Genome Institute"/>
            <person name="Kuo A."/>
            <person name="Kohler A."/>
            <person name="Costa M.D."/>
            <person name="Nagy L.G."/>
            <person name="Floudas D."/>
            <person name="Copeland A."/>
            <person name="Barry K.W."/>
            <person name="Cichocki N."/>
            <person name="Veneault-Fourrey C."/>
            <person name="LaButti K."/>
            <person name="Lindquist E.A."/>
            <person name="Lipzen A."/>
            <person name="Lundell T."/>
            <person name="Morin E."/>
            <person name="Murat C."/>
            <person name="Sun H."/>
            <person name="Tunlid A."/>
            <person name="Henrissat B."/>
            <person name="Grigoriev I.V."/>
            <person name="Hibbett D.S."/>
            <person name="Martin F."/>
            <person name="Nordberg H.P."/>
            <person name="Cantor M.N."/>
            <person name="Hua S.X."/>
        </authorList>
    </citation>
    <scope>NUCLEOTIDE SEQUENCE [LARGE SCALE GENOMIC DNA]</scope>
    <source>
        <strain evidence="11 12">Marx 270</strain>
    </source>
</reference>
<dbReference type="PROSITE" id="PS50929">
    <property type="entry name" value="ABC_TM1F"/>
    <property type="match status" value="2"/>
</dbReference>
<keyword evidence="6 8" id="KW-1133">Transmembrane helix</keyword>
<dbReference type="PROSITE" id="PS50893">
    <property type="entry name" value="ABC_TRANSPORTER_2"/>
    <property type="match status" value="2"/>
</dbReference>
<dbReference type="STRING" id="870435.A0A0C3J8I1"/>
<dbReference type="InterPro" id="IPR011527">
    <property type="entry name" value="ABC1_TM_dom"/>
</dbReference>
<dbReference type="Gene3D" id="3.40.50.300">
    <property type="entry name" value="P-loop containing nucleotide triphosphate hydrolases"/>
    <property type="match status" value="2"/>
</dbReference>
<sequence>MKLPTGCTEGNLFDIYDACVQSFWTAFAPAFLIIIFSLVSLVPSLLLTRSFHDTIPARFRPEEAEARATPENDDTDDDTRPTRLILQWRLPFLIFVTLLQALAWITLGIYHSVGDEGNSGIAFFSALTGITWLCIALRPVLCRKPAAYVHLFILYATHLVIDVVRTVVLVSHLQTTRSAVLEGIWMSFNLALVGTGFAITSGMPLKFPSSAALQELVSEYVKRSPEDYASIFEWATYSWMYPLIKRGNTFEMKPEDVWSLTPSMQSRPIFTKFSTIKQPTLFRRLVVANSSDFLLDLALTTLTVILSYAAPCFLYRILNLIENPTLEGRSEVYVLALIAFVCALLKGQADTQHLYFDTRASARINVQLMNMICDKILKRSCSGVTKELAFEAGPEASSSNSNPPKPDTDCGKIVNLMTVDVSKVSTAVSSAYILYGGAWEITLTCVTMHGLLGSAAFAGFLVMFVVWILHIYITRAHTRLQRGLSASRDRRMSVVHELVNVNRFIKFFLWEDHWIEQVKYARGEEMDWMKRSRTDSVLSTIAGIVTPLLVSSVSFFVYIKQGEQLTPSVAFTVGSTTRVQTWADRSAQTIVLMDMLRFVVCYVSLERIEAFLNEERFNCVSSPNKHCVATDTPDDGLAIEVGHFTWNTTSRLETDVPSQLDGNWFFCRTGKSMLKQTKNFELQDINVRFPEGKLSLVTGPTGCGKTALMLALLGEMTAIEGKPIAPKGISQMDRFRHSGAISYAAQIPWIQYGTIRENILFGYPYDGQRYEDVLTRCALGPDLDSLENGDQTLVGDRGSNLSAGQEARIVLARAVYAQTKYVLLDDPFSAVDAQTSRYLYDRLFCSPLLEGRTVIVVTHYITLFLPRASYIVHILDGRISTQGYVRDLQASGRLPFVRHRLLQEDQDDEIYQGMSRQRDETQTPHESAFTRRIAFSTYKTYFQAASSWMWGAFVLLIVLSQSVGVVEKLWIREWGRAYGSNGLTGDLVWHGLSKKTSFLDPVSNTYQRILAFIPDGSGHPLFYVMVYAAIGFIMVLCRVAASVTLYITTSKVSVSLFDRLLERVVRADLPWPPRSQILSSFSKDMHAIDANPHCLNMVGNAFLNAIVAVITVMASCPAFVFPAIIIAFCYHFVATRYLNIHRQLLRMESASRVPIVCALEELLDGIVTIRAFQAERRFVDAFHEKLDVANKMYYNASLTNIWLLFHHDVLGALAVFVTTLLVLSQHLGPGTAGLCISTTMLFTTSMYVVCRFGASVEFELNAVERVAQYLDIPKDHSAIVEYKRPPAYWPSNTNTSFLSVEGLSVRYGPSLPLVLNNVSFTLKGRERIGIIGRTGSGRSTLISSLLRLLSPADGRIVVDGIDIATINAHDLRSRITYISEDTGLFSGTLRDNIDPFCEHEEEDCFDTLRHVQLLSDDRQVQDSSSGSWQADCGASSRTTITLDTQVAPGGANFSLGERRLIAMARALLRRNSSIVVYEATSSFDPDTDAKIQEILRERFKHVLLITGKHSRLSTIIDYDRLIVLKDGRVVEFDTPLNLINREGGVFHEMCHSSELHAELEVALLAKVIRDR</sequence>
<keyword evidence="7 8" id="KW-0472">Membrane</keyword>
<dbReference type="Pfam" id="PF00664">
    <property type="entry name" value="ABC_membrane"/>
    <property type="match status" value="2"/>
</dbReference>
<feature type="domain" description="ABC transporter" evidence="9">
    <location>
        <begin position="1298"/>
        <end position="1551"/>
    </location>
</feature>
<evidence type="ECO:0000259" key="9">
    <source>
        <dbReference type="PROSITE" id="PS50893"/>
    </source>
</evidence>
<dbReference type="HOGENOM" id="CLU_000604_27_6_1"/>
<dbReference type="CDD" id="cd18596">
    <property type="entry name" value="ABC_6TM_VMR1_D1_like"/>
    <property type="match status" value="1"/>
</dbReference>
<comment type="subcellular location">
    <subcellularLocation>
        <location evidence="1">Membrane</location>
    </subcellularLocation>
</comment>
<feature type="domain" description="ABC transmembrane type-1" evidence="10">
    <location>
        <begin position="1011"/>
        <end position="1246"/>
    </location>
</feature>
<dbReference type="Pfam" id="PF00005">
    <property type="entry name" value="ABC_tran"/>
    <property type="match status" value="2"/>
</dbReference>
<dbReference type="GO" id="GO:0016020">
    <property type="term" value="C:membrane"/>
    <property type="evidence" value="ECO:0007669"/>
    <property type="project" value="UniProtKB-SubCell"/>
</dbReference>
<keyword evidence="3 8" id="KW-0812">Transmembrane</keyword>
<accession>A0A0C3J8I1</accession>
<dbReference type="SUPFAM" id="SSF52540">
    <property type="entry name" value="P-loop containing nucleoside triphosphate hydrolases"/>
    <property type="match status" value="2"/>
</dbReference>
<evidence type="ECO:0000256" key="4">
    <source>
        <dbReference type="ARBA" id="ARBA00022741"/>
    </source>
</evidence>
<proteinExistence type="predicted"/>
<dbReference type="InterPro" id="IPR050173">
    <property type="entry name" value="ABC_transporter_C-like"/>
</dbReference>
<name>A0A0C3J8I1_PISTI</name>
<evidence type="ECO:0000313" key="11">
    <source>
        <dbReference type="EMBL" id="KIN94001.1"/>
    </source>
</evidence>
<keyword evidence="5" id="KW-0067">ATP-binding</keyword>
<feature type="transmembrane region" description="Helical" evidence="8">
    <location>
        <begin position="1201"/>
        <end position="1224"/>
    </location>
</feature>
<organism evidence="11 12">
    <name type="scientific">Pisolithus tinctorius Marx 270</name>
    <dbReference type="NCBI Taxonomy" id="870435"/>
    <lineage>
        <taxon>Eukaryota</taxon>
        <taxon>Fungi</taxon>
        <taxon>Dikarya</taxon>
        <taxon>Basidiomycota</taxon>
        <taxon>Agaricomycotina</taxon>
        <taxon>Agaricomycetes</taxon>
        <taxon>Agaricomycetidae</taxon>
        <taxon>Boletales</taxon>
        <taxon>Sclerodermatineae</taxon>
        <taxon>Pisolithaceae</taxon>
        <taxon>Pisolithus</taxon>
    </lineage>
</organism>
<feature type="transmembrane region" description="Helical" evidence="8">
    <location>
        <begin position="293"/>
        <end position="318"/>
    </location>
</feature>
<dbReference type="InterPro" id="IPR003439">
    <property type="entry name" value="ABC_transporter-like_ATP-bd"/>
</dbReference>
<evidence type="ECO:0000259" key="10">
    <source>
        <dbReference type="PROSITE" id="PS50929"/>
    </source>
</evidence>
<keyword evidence="12" id="KW-1185">Reference proteome</keyword>
<reference evidence="12" key="2">
    <citation type="submission" date="2015-01" db="EMBL/GenBank/DDBJ databases">
        <title>Evolutionary Origins and Diversification of the Mycorrhizal Mutualists.</title>
        <authorList>
            <consortium name="DOE Joint Genome Institute"/>
            <consortium name="Mycorrhizal Genomics Consortium"/>
            <person name="Kohler A."/>
            <person name="Kuo A."/>
            <person name="Nagy L.G."/>
            <person name="Floudas D."/>
            <person name="Copeland A."/>
            <person name="Barry K.W."/>
            <person name="Cichocki N."/>
            <person name="Veneault-Fourrey C."/>
            <person name="LaButti K."/>
            <person name="Lindquist E.A."/>
            <person name="Lipzen A."/>
            <person name="Lundell T."/>
            <person name="Morin E."/>
            <person name="Murat C."/>
            <person name="Riley R."/>
            <person name="Ohm R."/>
            <person name="Sun H."/>
            <person name="Tunlid A."/>
            <person name="Henrissat B."/>
            <person name="Grigoriev I.V."/>
            <person name="Hibbett D.S."/>
            <person name="Martin F."/>
        </authorList>
    </citation>
    <scope>NUCLEOTIDE SEQUENCE [LARGE SCALE GENOMIC DNA]</scope>
    <source>
        <strain evidence="12">Marx 270</strain>
    </source>
</reference>
<feature type="domain" description="ABC transmembrane type-1" evidence="10">
    <location>
        <begin position="294"/>
        <end position="573"/>
    </location>
</feature>
<dbReference type="InterPro" id="IPR003593">
    <property type="entry name" value="AAA+_ATPase"/>
</dbReference>
<dbReference type="GO" id="GO:0005524">
    <property type="term" value="F:ATP binding"/>
    <property type="evidence" value="ECO:0007669"/>
    <property type="project" value="UniProtKB-KW"/>
</dbReference>
<feature type="transmembrane region" description="Helical" evidence="8">
    <location>
        <begin position="148"/>
        <end position="171"/>
    </location>
</feature>
<evidence type="ECO:0000313" key="12">
    <source>
        <dbReference type="Proteomes" id="UP000054217"/>
    </source>
</evidence>
<dbReference type="FunFam" id="3.40.50.300:FF:000630">
    <property type="entry name" value="ATP-binding cassette (ABC) transporter, putative"/>
    <property type="match status" value="1"/>
</dbReference>
<dbReference type="GO" id="GO:0140359">
    <property type="term" value="F:ABC-type transporter activity"/>
    <property type="evidence" value="ECO:0007669"/>
    <property type="project" value="InterPro"/>
</dbReference>
<dbReference type="Proteomes" id="UP000054217">
    <property type="component" value="Unassembled WGS sequence"/>
</dbReference>
<feature type="transmembrane region" description="Helical" evidence="8">
    <location>
        <begin position="432"/>
        <end position="449"/>
    </location>
</feature>
<evidence type="ECO:0000256" key="1">
    <source>
        <dbReference type="ARBA" id="ARBA00004370"/>
    </source>
</evidence>
<feature type="transmembrane region" description="Helical" evidence="8">
    <location>
        <begin position="26"/>
        <end position="48"/>
    </location>
</feature>
<dbReference type="PROSITE" id="PS00211">
    <property type="entry name" value="ABC_TRANSPORTER_1"/>
    <property type="match status" value="1"/>
</dbReference>
<gene>
    <name evidence="11" type="ORF">M404DRAFT_169423</name>
</gene>
<feature type="transmembrane region" description="Helical" evidence="8">
    <location>
        <begin position="183"/>
        <end position="205"/>
    </location>
</feature>
<feature type="transmembrane region" description="Helical" evidence="8">
    <location>
        <begin position="536"/>
        <end position="559"/>
    </location>
</feature>
<feature type="domain" description="ABC transporter" evidence="9">
    <location>
        <begin position="667"/>
        <end position="901"/>
    </location>
</feature>
<dbReference type="SUPFAM" id="SSF90123">
    <property type="entry name" value="ABC transporter transmembrane region"/>
    <property type="match status" value="2"/>
</dbReference>
<dbReference type="InterPro" id="IPR036640">
    <property type="entry name" value="ABC1_TM_sf"/>
</dbReference>
<dbReference type="PANTHER" id="PTHR24223">
    <property type="entry name" value="ATP-BINDING CASSETTE SUB-FAMILY C"/>
    <property type="match status" value="1"/>
</dbReference>
<evidence type="ECO:0000256" key="8">
    <source>
        <dbReference type="SAM" id="Phobius"/>
    </source>
</evidence>
<keyword evidence="4" id="KW-0547">Nucleotide-binding</keyword>
<dbReference type="PANTHER" id="PTHR24223:SF415">
    <property type="entry name" value="FI20190P1"/>
    <property type="match status" value="1"/>
</dbReference>
<protein>
    <recommendedName>
        <fullName evidence="13">ABC transporter</fullName>
    </recommendedName>
</protein>
<dbReference type="EMBL" id="KN832119">
    <property type="protein sequence ID" value="KIN94001.1"/>
    <property type="molecule type" value="Genomic_DNA"/>
</dbReference>
<keyword evidence="2" id="KW-0813">Transport</keyword>
<feature type="transmembrane region" description="Helical" evidence="8">
    <location>
        <begin position="455"/>
        <end position="473"/>
    </location>
</feature>
<evidence type="ECO:0008006" key="13">
    <source>
        <dbReference type="Google" id="ProtNLM"/>
    </source>
</evidence>
<dbReference type="OrthoDB" id="6500128at2759"/>
<dbReference type="CDD" id="cd03250">
    <property type="entry name" value="ABCC_MRP_domain1"/>
    <property type="match status" value="1"/>
</dbReference>
<feature type="transmembrane region" description="Helical" evidence="8">
    <location>
        <begin position="330"/>
        <end position="349"/>
    </location>
</feature>
<evidence type="ECO:0000256" key="3">
    <source>
        <dbReference type="ARBA" id="ARBA00022692"/>
    </source>
</evidence>
<evidence type="ECO:0000256" key="5">
    <source>
        <dbReference type="ARBA" id="ARBA00022840"/>
    </source>
</evidence>
<dbReference type="Gene3D" id="1.20.1560.10">
    <property type="entry name" value="ABC transporter type 1, transmembrane domain"/>
    <property type="match status" value="2"/>
</dbReference>
<dbReference type="InterPro" id="IPR017871">
    <property type="entry name" value="ABC_transporter-like_CS"/>
</dbReference>
<feature type="transmembrane region" description="Helical" evidence="8">
    <location>
        <begin position="1105"/>
        <end position="1133"/>
    </location>
</feature>
<evidence type="ECO:0000256" key="2">
    <source>
        <dbReference type="ARBA" id="ARBA00022448"/>
    </source>
</evidence>
<feature type="transmembrane region" description="Helical" evidence="8">
    <location>
        <begin position="1021"/>
        <end position="1047"/>
    </location>
</feature>
<dbReference type="InParanoid" id="A0A0C3J8I1"/>